<dbReference type="Pfam" id="PF02515">
    <property type="entry name" value="CoA_transf_3"/>
    <property type="match status" value="2"/>
</dbReference>
<keyword evidence="3" id="KW-1185">Reference proteome</keyword>
<name>A0ABZ1N3E3_9NOCA</name>
<dbReference type="SUPFAM" id="SSF89796">
    <property type="entry name" value="CoA-transferase family III (CaiB/BaiF)"/>
    <property type="match status" value="2"/>
</dbReference>
<evidence type="ECO:0000313" key="3">
    <source>
        <dbReference type="Proteomes" id="UP001621418"/>
    </source>
</evidence>
<dbReference type="GO" id="GO:0016740">
    <property type="term" value="F:transferase activity"/>
    <property type="evidence" value="ECO:0007669"/>
    <property type="project" value="UniProtKB-KW"/>
</dbReference>
<dbReference type="PANTHER" id="PTHR48207">
    <property type="entry name" value="SUCCINATE--HYDROXYMETHYLGLUTARATE COA-TRANSFERASE"/>
    <property type="match status" value="1"/>
</dbReference>
<dbReference type="InterPro" id="IPR050483">
    <property type="entry name" value="CoA-transferase_III_domain"/>
</dbReference>
<dbReference type="Gene3D" id="3.40.50.10540">
    <property type="entry name" value="Crotonobetainyl-coa:carnitine coa-transferase, domain 1"/>
    <property type="match status" value="2"/>
</dbReference>
<reference evidence="2 3" key="1">
    <citation type="submission" date="2022-10" db="EMBL/GenBank/DDBJ databases">
        <title>The complete genomes of actinobacterial strains from the NBC collection.</title>
        <authorList>
            <person name="Joergensen T.S."/>
            <person name="Alvarez Arevalo M."/>
            <person name="Sterndorff E.B."/>
            <person name="Faurdal D."/>
            <person name="Vuksanovic O."/>
            <person name="Mourched A.-S."/>
            <person name="Charusanti P."/>
            <person name="Shaw S."/>
            <person name="Blin K."/>
            <person name="Weber T."/>
        </authorList>
    </citation>
    <scope>NUCLEOTIDE SEQUENCE [LARGE SCALE GENOMIC DNA]</scope>
    <source>
        <strain evidence="2 3">NBC_01413</strain>
    </source>
</reference>
<dbReference type="Proteomes" id="UP001621418">
    <property type="component" value="Chromosome"/>
</dbReference>
<dbReference type="InterPro" id="IPR003673">
    <property type="entry name" value="CoA-Trfase_fam_III"/>
</dbReference>
<evidence type="ECO:0000313" key="2">
    <source>
        <dbReference type="EMBL" id="WTY34383.1"/>
    </source>
</evidence>
<dbReference type="Gene3D" id="3.30.1540.10">
    <property type="entry name" value="formyl-coa transferase, domain 3"/>
    <property type="match status" value="2"/>
</dbReference>
<dbReference type="InterPro" id="IPR044855">
    <property type="entry name" value="CoA-Trfase_III_dom3_sf"/>
</dbReference>
<evidence type="ECO:0000256" key="1">
    <source>
        <dbReference type="ARBA" id="ARBA00022679"/>
    </source>
</evidence>
<dbReference type="EMBL" id="CP109527">
    <property type="protein sequence ID" value="WTY34383.1"/>
    <property type="molecule type" value="Genomic_DNA"/>
</dbReference>
<proteinExistence type="predicted"/>
<sequence length="872" mass="95572">MSAGEHVGTSTYLDGIKVLEIGDEQGEYCGRVLAGMGADVVRVEPVGGERTRAYGPFHGDVADPNKSIYFWQYNLGKRSIELDVDSPSGQADLDRLVAAADVVLDSRSVGYLEARGGGYEIWRESNPGLVYVKITPFGSAGPWAGFAGSDLVHLALGGMVMNCGYDPDPRGRYRTSPVAPQMWQSYHITGEMAVLAVLAALNFRVREGVGQHIDLAVHDAVAKNTETDIPDWASRAQDHYRRTCSHSASSEGGGFTAVSSLSRTQDGRWLLPYRSYGWLKGFVDGWPGTLALLQQYGSQVDLEDPAYLDLAHRARPEVAMHITDVVDGLVSRVPFEEDLWRVAQAAGMPWAPIRKPEDNTADEHWAARGTFASVRHPEFDTSFTYAASRWVDSAGGWQTGPRPPLVGEHTAEVLEAWAARPRTLRRRVEITAKKSVPQDGLSPHGKPFALAGVRVLDLSWMLASAGAGRFLAAHGAEVIKVEHESRWDGMRFTLGVVPDGGRAERDAATGPISAPDPSSPNRALGFMEINSGKLGVSLNLKDPRGKEILADLIRESDVLLEGFSPHTLERMGFSYDRLRELNPRLIYAQQSGMGQHGTYGGMRSYGPTAQAFTGLSDMSGLPEPYPPAGIGYSYLDWFGAYNMANAVLAALYRRDTTGEGCWIDTSQAEIGLYLTGTSILDHSANGRTWQRYGNRSPYKAAAPHGIFPTAGNDRWIAIGCFDDQQWQNLATALDRPDWLSDERFATLADRMAQQDDLEELVRSATSDQDGYALMDRLQRAGVPAGVCQSAQDRFETDPQLRHLGWTVELEQHEIGHWPVREVPGTLSATPSHIGGRYDRSGPSYGEDTEEFYARVLDLDSDEIAKLRLDGIV</sequence>
<dbReference type="InterPro" id="IPR023606">
    <property type="entry name" value="CoA-Trfase_III_dom_1_sf"/>
</dbReference>
<accession>A0ABZ1N3E3</accession>
<gene>
    <name evidence="2" type="ORF">OG308_24095</name>
</gene>
<dbReference type="PANTHER" id="PTHR48207:SF3">
    <property type="entry name" value="SUCCINATE--HYDROXYMETHYLGLUTARATE COA-TRANSFERASE"/>
    <property type="match status" value="1"/>
</dbReference>
<organism evidence="2 3">
    <name type="scientific">Nocardia salmonicida</name>
    <dbReference type="NCBI Taxonomy" id="53431"/>
    <lineage>
        <taxon>Bacteria</taxon>
        <taxon>Bacillati</taxon>
        <taxon>Actinomycetota</taxon>
        <taxon>Actinomycetes</taxon>
        <taxon>Mycobacteriales</taxon>
        <taxon>Nocardiaceae</taxon>
        <taxon>Nocardia</taxon>
    </lineage>
</organism>
<dbReference type="RefSeq" id="WP_405146709.1">
    <property type="nucleotide sequence ID" value="NZ_CP109527.1"/>
</dbReference>
<keyword evidence="1 2" id="KW-0808">Transferase</keyword>
<protein>
    <submittedName>
        <fullName evidence="2">CoA transferase</fullName>
    </submittedName>
</protein>